<dbReference type="OrthoDB" id="423313at2759"/>
<protein>
    <submittedName>
        <fullName evidence="3">Monothiol glutaredoxin-7</fullName>
    </submittedName>
</protein>
<evidence type="ECO:0000256" key="1">
    <source>
        <dbReference type="SAM" id="MobiDB-lite"/>
    </source>
</evidence>
<evidence type="ECO:0000259" key="2">
    <source>
        <dbReference type="Pfam" id="PF00462"/>
    </source>
</evidence>
<evidence type="ECO:0000313" key="4">
    <source>
        <dbReference type="Proteomes" id="UP000253472"/>
    </source>
</evidence>
<organism evidence="3 4">
    <name type="scientific">Candida viswanathii</name>
    <dbReference type="NCBI Taxonomy" id="5486"/>
    <lineage>
        <taxon>Eukaryota</taxon>
        <taxon>Fungi</taxon>
        <taxon>Dikarya</taxon>
        <taxon>Ascomycota</taxon>
        <taxon>Saccharomycotina</taxon>
        <taxon>Pichiomycetes</taxon>
        <taxon>Debaryomycetaceae</taxon>
        <taxon>Candida/Lodderomyces clade</taxon>
        <taxon>Candida</taxon>
    </lineage>
</organism>
<sequence length="233" mass="25763">MAGVRHLRVIGLAVFIIGLVFVLHRAGTGAASLVHAQASDQAPNKNNLKSNNGPAYFDSDNKLIANNIVDSKNDDKMDAKINQEISKENDPNQDVAENKKESSSNSDNDGKEYDPAADLIKIRSLSPMTIFSKSYCPYSKKIKHLLLERYLITPVPNVVELDKHEFGAELQDYLHTKSGRSTVPNVLVGSSYESRGGFDDFNKYHEEGDLIKFLVEWGSGRLQVLKNDAPSNA</sequence>
<feature type="region of interest" description="Disordered" evidence="1">
    <location>
        <begin position="84"/>
        <end position="113"/>
    </location>
</feature>
<dbReference type="GO" id="GO:0005796">
    <property type="term" value="C:Golgi lumen"/>
    <property type="evidence" value="ECO:0007669"/>
    <property type="project" value="TreeGrafter"/>
</dbReference>
<dbReference type="PROSITE" id="PS51354">
    <property type="entry name" value="GLUTAREDOXIN_2"/>
    <property type="match status" value="1"/>
</dbReference>
<dbReference type="Pfam" id="PF00462">
    <property type="entry name" value="Glutaredoxin"/>
    <property type="match status" value="1"/>
</dbReference>
<dbReference type="InterPro" id="IPR002109">
    <property type="entry name" value="Glutaredoxin"/>
</dbReference>
<dbReference type="Proteomes" id="UP000253472">
    <property type="component" value="Unassembled WGS sequence"/>
</dbReference>
<feature type="domain" description="Glutaredoxin" evidence="2">
    <location>
        <begin position="129"/>
        <end position="190"/>
    </location>
</feature>
<dbReference type="STRING" id="5486.A0A367XWM4"/>
<keyword evidence="4" id="KW-1185">Reference proteome</keyword>
<dbReference type="GO" id="GO:0005801">
    <property type="term" value="C:cis-Golgi network"/>
    <property type="evidence" value="ECO:0007669"/>
    <property type="project" value="TreeGrafter"/>
</dbReference>
<evidence type="ECO:0000313" key="3">
    <source>
        <dbReference type="EMBL" id="RCK58017.1"/>
    </source>
</evidence>
<dbReference type="InterPro" id="IPR036249">
    <property type="entry name" value="Thioredoxin-like_sf"/>
</dbReference>
<comment type="caution">
    <text evidence="3">The sequence shown here is derived from an EMBL/GenBank/DDBJ whole genome shotgun (WGS) entry which is preliminary data.</text>
</comment>
<dbReference type="GO" id="GO:0034599">
    <property type="term" value="P:cellular response to oxidative stress"/>
    <property type="evidence" value="ECO:0007669"/>
    <property type="project" value="TreeGrafter"/>
</dbReference>
<dbReference type="PANTHER" id="PTHR45694:SF5">
    <property type="entry name" value="GLUTAREDOXIN 2"/>
    <property type="match status" value="1"/>
</dbReference>
<dbReference type="PRINTS" id="PR00160">
    <property type="entry name" value="GLUTAREDOXIN"/>
</dbReference>
<accession>A0A367XWM4</accession>
<proteinExistence type="predicted"/>
<dbReference type="GO" id="GO:0000324">
    <property type="term" value="C:fungal-type vacuole"/>
    <property type="evidence" value="ECO:0007669"/>
    <property type="project" value="TreeGrafter"/>
</dbReference>
<name>A0A367XWM4_9ASCO</name>
<dbReference type="Gene3D" id="3.40.30.10">
    <property type="entry name" value="Glutaredoxin"/>
    <property type="match status" value="1"/>
</dbReference>
<dbReference type="AlphaFoldDB" id="A0A367XWM4"/>
<dbReference type="GO" id="GO:0015038">
    <property type="term" value="F:glutathione disulfide oxidoreductase activity"/>
    <property type="evidence" value="ECO:0007669"/>
    <property type="project" value="TreeGrafter"/>
</dbReference>
<dbReference type="EMBL" id="QLNQ01000028">
    <property type="protein sequence ID" value="RCK58017.1"/>
    <property type="molecule type" value="Genomic_DNA"/>
</dbReference>
<reference evidence="3 4" key="1">
    <citation type="submission" date="2018-06" db="EMBL/GenBank/DDBJ databases">
        <title>Whole genome sequencing of Candida tropicalis (genome annotated by CSBL at Korea University).</title>
        <authorList>
            <person name="Ahn J."/>
        </authorList>
    </citation>
    <scope>NUCLEOTIDE SEQUENCE [LARGE SCALE GENOMIC DNA]</scope>
    <source>
        <strain evidence="3 4">ATCC 20962</strain>
    </source>
</reference>
<dbReference type="SUPFAM" id="SSF52833">
    <property type="entry name" value="Thioredoxin-like"/>
    <property type="match status" value="1"/>
</dbReference>
<dbReference type="PANTHER" id="PTHR45694">
    <property type="entry name" value="GLUTAREDOXIN 2"/>
    <property type="match status" value="1"/>
</dbReference>
<gene>
    <name evidence="3" type="primary">GRX7_1</name>
    <name evidence="3" type="ORF">Cantr_06646</name>
</gene>
<dbReference type="CDD" id="cd03419">
    <property type="entry name" value="GRX_GRXh_1_2_like"/>
    <property type="match status" value="1"/>
</dbReference>
<dbReference type="InterPro" id="IPR014025">
    <property type="entry name" value="Glutaredoxin_subgr"/>
</dbReference>